<accession>A0AAV3PU16</accession>
<proteinExistence type="predicted"/>
<reference evidence="1 2" key="1">
    <citation type="submission" date="2024-01" db="EMBL/GenBank/DDBJ databases">
        <title>The complete chloroplast genome sequence of Lithospermum erythrorhizon: insights into the phylogenetic relationship among Boraginaceae species and the maternal lineages of purple gromwells.</title>
        <authorList>
            <person name="Okada T."/>
            <person name="Watanabe K."/>
        </authorList>
    </citation>
    <scope>NUCLEOTIDE SEQUENCE [LARGE SCALE GENOMIC DNA]</scope>
</reference>
<dbReference type="Proteomes" id="UP001454036">
    <property type="component" value="Unassembled WGS sequence"/>
</dbReference>
<protein>
    <recommendedName>
        <fullName evidence="3">Retrovirus-related Pol polyprotein from transposon TNT 1-94</fullName>
    </recommendedName>
</protein>
<sequence length="73" mass="8515">MNDLGDTKKILGMRDFLKLTQELYLKKVIKRFNMLNAKPVSTPLATHFQMSKEQSPLIEEEMMNMDKVSYSSM</sequence>
<dbReference type="AlphaFoldDB" id="A0AAV3PU16"/>
<organism evidence="1 2">
    <name type="scientific">Lithospermum erythrorhizon</name>
    <name type="common">Purple gromwell</name>
    <name type="synonym">Lithospermum officinale var. erythrorhizon</name>
    <dbReference type="NCBI Taxonomy" id="34254"/>
    <lineage>
        <taxon>Eukaryota</taxon>
        <taxon>Viridiplantae</taxon>
        <taxon>Streptophyta</taxon>
        <taxon>Embryophyta</taxon>
        <taxon>Tracheophyta</taxon>
        <taxon>Spermatophyta</taxon>
        <taxon>Magnoliopsida</taxon>
        <taxon>eudicotyledons</taxon>
        <taxon>Gunneridae</taxon>
        <taxon>Pentapetalae</taxon>
        <taxon>asterids</taxon>
        <taxon>lamiids</taxon>
        <taxon>Boraginales</taxon>
        <taxon>Boraginaceae</taxon>
        <taxon>Boraginoideae</taxon>
        <taxon>Lithospermeae</taxon>
        <taxon>Lithospermum</taxon>
    </lineage>
</organism>
<evidence type="ECO:0000313" key="2">
    <source>
        <dbReference type="Proteomes" id="UP001454036"/>
    </source>
</evidence>
<keyword evidence="2" id="KW-1185">Reference proteome</keyword>
<evidence type="ECO:0008006" key="3">
    <source>
        <dbReference type="Google" id="ProtNLM"/>
    </source>
</evidence>
<dbReference type="EMBL" id="BAABME010002560">
    <property type="protein sequence ID" value="GAA0155170.1"/>
    <property type="molecule type" value="Genomic_DNA"/>
</dbReference>
<comment type="caution">
    <text evidence="1">The sequence shown here is derived from an EMBL/GenBank/DDBJ whole genome shotgun (WGS) entry which is preliminary data.</text>
</comment>
<gene>
    <name evidence="1" type="ORF">LIER_12955</name>
</gene>
<evidence type="ECO:0000313" key="1">
    <source>
        <dbReference type="EMBL" id="GAA0155170.1"/>
    </source>
</evidence>
<name>A0AAV3PU16_LITER</name>